<evidence type="ECO:0000313" key="8">
    <source>
        <dbReference type="EMBL" id="KAK7535396.1"/>
    </source>
</evidence>
<dbReference type="CDD" id="cd08278">
    <property type="entry name" value="benzyl_alcohol_DH"/>
    <property type="match status" value="1"/>
</dbReference>
<dbReference type="Pfam" id="PF00107">
    <property type="entry name" value="ADH_zinc_N"/>
    <property type="match status" value="1"/>
</dbReference>
<dbReference type="SUPFAM" id="SSF51735">
    <property type="entry name" value="NAD(P)-binding Rossmann-fold domains"/>
    <property type="match status" value="1"/>
</dbReference>
<keyword evidence="5" id="KW-0560">Oxidoreductase</keyword>
<dbReference type="EMBL" id="JBBPEH010000008">
    <property type="protein sequence ID" value="KAK7535396.1"/>
    <property type="molecule type" value="Genomic_DNA"/>
</dbReference>
<reference evidence="8 9" key="1">
    <citation type="submission" date="2024-04" db="EMBL/GenBank/DDBJ databases">
        <title>Phyllosticta paracitricarpa is synonymous to the EU quarantine fungus P. citricarpa based on phylogenomic analyses.</title>
        <authorList>
            <consortium name="Lawrence Berkeley National Laboratory"/>
            <person name="Van ingen-buijs V.A."/>
            <person name="Van westerhoven A.C."/>
            <person name="Haridas S."/>
            <person name="Skiadas P."/>
            <person name="Martin F."/>
            <person name="Groenewald J.Z."/>
            <person name="Crous P.W."/>
            <person name="Seidl M.F."/>
        </authorList>
    </citation>
    <scope>NUCLEOTIDE SEQUENCE [LARGE SCALE GENOMIC DNA]</scope>
    <source>
        <strain evidence="8 9">CPC 17464</strain>
    </source>
</reference>
<dbReference type="Pfam" id="PF08240">
    <property type="entry name" value="ADH_N"/>
    <property type="match status" value="1"/>
</dbReference>
<keyword evidence="3 6" id="KW-0479">Metal-binding</keyword>
<comment type="cofactor">
    <cofactor evidence="1 6">
        <name>Zn(2+)</name>
        <dbReference type="ChEBI" id="CHEBI:29105"/>
    </cofactor>
</comment>
<evidence type="ECO:0000259" key="7">
    <source>
        <dbReference type="SMART" id="SM00829"/>
    </source>
</evidence>
<dbReference type="InterPro" id="IPR002328">
    <property type="entry name" value="ADH_Zn_CS"/>
</dbReference>
<evidence type="ECO:0000256" key="5">
    <source>
        <dbReference type="ARBA" id="ARBA00023002"/>
    </source>
</evidence>
<dbReference type="InterPro" id="IPR036291">
    <property type="entry name" value="NAD(P)-bd_dom_sf"/>
</dbReference>
<evidence type="ECO:0000256" key="1">
    <source>
        <dbReference type="ARBA" id="ARBA00001947"/>
    </source>
</evidence>
<accession>A0ABR1LLK3</accession>
<dbReference type="Proteomes" id="UP001360953">
    <property type="component" value="Unassembled WGS sequence"/>
</dbReference>
<organism evidence="8 9">
    <name type="scientific">Phyllosticta citribraziliensis</name>
    <dbReference type="NCBI Taxonomy" id="989973"/>
    <lineage>
        <taxon>Eukaryota</taxon>
        <taxon>Fungi</taxon>
        <taxon>Dikarya</taxon>
        <taxon>Ascomycota</taxon>
        <taxon>Pezizomycotina</taxon>
        <taxon>Dothideomycetes</taxon>
        <taxon>Dothideomycetes incertae sedis</taxon>
        <taxon>Botryosphaeriales</taxon>
        <taxon>Phyllostictaceae</taxon>
        <taxon>Phyllosticta</taxon>
    </lineage>
</organism>
<dbReference type="InterPro" id="IPR013149">
    <property type="entry name" value="ADH-like_C"/>
</dbReference>
<feature type="domain" description="Enoyl reductase (ER)" evidence="7">
    <location>
        <begin position="17"/>
        <end position="384"/>
    </location>
</feature>
<dbReference type="Gene3D" id="3.40.50.720">
    <property type="entry name" value="NAD(P)-binding Rossmann-like Domain"/>
    <property type="match status" value="1"/>
</dbReference>
<dbReference type="SUPFAM" id="SSF50129">
    <property type="entry name" value="GroES-like"/>
    <property type="match status" value="1"/>
</dbReference>
<evidence type="ECO:0000256" key="4">
    <source>
        <dbReference type="ARBA" id="ARBA00022833"/>
    </source>
</evidence>
<dbReference type="PROSITE" id="PS00059">
    <property type="entry name" value="ADH_ZINC"/>
    <property type="match status" value="1"/>
</dbReference>
<evidence type="ECO:0000256" key="3">
    <source>
        <dbReference type="ARBA" id="ARBA00022723"/>
    </source>
</evidence>
<gene>
    <name evidence="8" type="ORF">J3D65DRAFT_451950</name>
</gene>
<dbReference type="InterPro" id="IPR011032">
    <property type="entry name" value="GroES-like_sf"/>
</dbReference>
<keyword evidence="9" id="KW-1185">Reference proteome</keyword>
<proteinExistence type="inferred from homology"/>
<name>A0ABR1LLK3_9PEZI</name>
<protein>
    <submittedName>
        <fullName evidence="8">Zinc-binding dehydrogenase</fullName>
    </submittedName>
</protein>
<dbReference type="PANTHER" id="PTHR43350:SF2">
    <property type="entry name" value="GROES-LIKE ZINC-BINDING ALCOHOL DEHYDROGENASE FAMILY PROTEIN"/>
    <property type="match status" value="1"/>
</dbReference>
<dbReference type="RefSeq" id="XP_066654121.1">
    <property type="nucleotide sequence ID" value="XM_066796363.1"/>
</dbReference>
<evidence type="ECO:0000256" key="2">
    <source>
        <dbReference type="ARBA" id="ARBA00008072"/>
    </source>
</evidence>
<evidence type="ECO:0000256" key="6">
    <source>
        <dbReference type="RuleBase" id="RU361277"/>
    </source>
</evidence>
<dbReference type="SMART" id="SM00829">
    <property type="entry name" value="PKS_ER"/>
    <property type="match status" value="1"/>
</dbReference>
<dbReference type="GeneID" id="92029269"/>
<dbReference type="InterPro" id="IPR020843">
    <property type="entry name" value="ER"/>
</dbReference>
<dbReference type="InterPro" id="IPR013154">
    <property type="entry name" value="ADH-like_N"/>
</dbReference>
<comment type="caution">
    <text evidence="8">The sequence shown here is derived from an EMBL/GenBank/DDBJ whole genome shotgun (WGS) entry which is preliminary data.</text>
</comment>
<comment type="similarity">
    <text evidence="2 6">Belongs to the zinc-containing alcohol dehydrogenase family.</text>
</comment>
<evidence type="ECO:0000313" key="9">
    <source>
        <dbReference type="Proteomes" id="UP001360953"/>
    </source>
</evidence>
<sequence length="386" mass="40617">MADQVSPIKTQALVSRGPFSEGKWAIEDVTLREPREDEVVVEIVASGICHTDLHCGNTRDDQGVPAVFYPRVLGHEGSGYVTKVGSAVTTVRPGDAVLLSFAYCGTCHVCLTGPPSHCTRFFEINFVGEPSFSKPDAGANDSIHGRFFGQSSFAKHTVVSSKSVVNVSSLNLSRADLQLLAPLGCGLQTGSGTVINVAAAEPSDSIAILGLGGVGLAAVMAAKMCGCAAIVGIDRVASRLELARSLGATHTIDTSGLAPAQVADAIRDATDGLGATVCIDTSASPALVAALLDGTRYMGRVIQVGTGMPDATLSLHMQSFMVSGKTYRGAVQGHCRTDESIPQMVRWWRDGVFPVERLVQFWGVKEFEKAVAEMGKGEVVKPVLVW</sequence>
<dbReference type="PANTHER" id="PTHR43350">
    <property type="entry name" value="NAD-DEPENDENT ALCOHOL DEHYDROGENASE"/>
    <property type="match status" value="1"/>
</dbReference>
<dbReference type="Gene3D" id="3.90.180.10">
    <property type="entry name" value="Medium-chain alcohol dehydrogenases, catalytic domain"/>
    <property type="match status" value="1"/>
</dbReference>
<keyword evidence="4 6" id="KW-0862">Zinc</keyword>